<sequence length="332" mass="38965">MKELAKMLKDPNVPESVKTTVQSMNNDGMQLLNDYYDKNSNFYQHAQPEIIANEFYADPNKLKKLYHYTSYEAFERILSSSTFLIGSIHYMNDNKEIKYVYELMKKELKLLGAPNDIILKLEELNTILPDDVYVWSFSENDYSQALSNYGDVALGFDSQEIMEHLASYYSKGKKTLDEYTVGNAYVFPLKVEYDYEVQSKYITTLAHAWYVAHDNFEKDPYDMDEIIKSIVQALHFFSLFFKNPHLRQEEEIRYIIFNINEDNLLKPELYMNSKPFTTCKFTYEILKEIIIGSVAKLKLYAHLYKTIKANIVLTVKSFVSINYFSFFSINIT</sequence>
<dbReference type="EMBL" id="DYVT01000087">
    <property type="protein sequence ID" value="HJF68176.1"/>
    <property type="molecule type" value="Genomic_DNA"/>
</dbReference>
<dbReference type="AlphaFoldDB" id="A0A921H0C2"/>
<organism evidence="1 2">
    <name type="scientific">Staphylococcus kloosii</name>
    <dbReference type="NCBI Taxonomy" id="29384"/>
    <lineage>
        <taxon>Bacteria</taxon>
        <taxon>Bacillati</taxon>
        <taxon>Bacillota</taxon>
        <taxon>Bacilli</taxon>
        <taxon>Bacillales</taxon>
        <taxon>Staphylococcaceae</taxon>
        <taxon>Staphylococcus</taxon>
    </lineage>
</organism>
<proteinExistence type="predicted"/>
<evidence type="ECO:0000313" key="2">
    <source>
        <dbReference type="Proteomes" id="UP000706163"/>
    </source>
</evidence>
<protein>
    <submittedName>
        <fullName evidence="1">Uncharacterized protein</fullName>
    </submittedName>
</protein>
<gene>
    <name evidence="1" type="ORF">K8V85_07680</name>
</gene>
<name>A0A921H0C2_9STAP</name>
<evidence type="ECO:0000313" key="1">
    <source>
        <dbReference type="EMBL" id="HJF68176.1"/>
    </source>
</evidence>
<reference evidence="1" key="2">
    <citation type="submission" date="2021-09" db="EMBL/GenBank/DDBJ databases">
        <authorList>
            <person name="Gilroy R."/>
        </authorList>
    </citation>
    <scope>NUCLEOTIDE SEQUENCE</scope>
    <source>
        <strain evidence="1">CHK149-3286</strain>
    </source>
</reference>
<dbReference type="Proteomes" id="UP000706163">
    <property type="component" value="Unassembled WGS sequence"/>
</dbReference>
<reference evidence="1" key="1">
    <citation type="journal article" date="2021" name="PeerJ">
        <title>Extensive microbial diversity within the chicken gut microbiome revealed by metagenomics and culture.</title>
        <authorList>
            <person name="Gilroy R."/>
            <person name="Ravi A."/>
            <person name="Getino M."/>
            <person name="Pursley I."/>
            <person name="Horton D.L."/>
            <person name="Alikhan N.F."/>
            <person name="Baker D."/>
            <person name="Gharbi K."/>
            <person name="Hall N."/>
            <person name="Watson M."/>
            <person name="Adriaenssens E.M."/>
            <person name="Foster-Nyarko E."/>
            <person name="Jarju S."/>
            <person name="Secka A."/>
            <person name="Antonio M."/>
            <person name="Oren A."/>
            <person name="Chaudhuri R.R."/>
            <person name="La Ragione R."/>
            <person name="Hildebrand F."/>
            <person name="Pallen M.J."/>
        </authorList>
    </citation>
    <scope>NUCLEOTIDE SEQUENCE</scope>
    <source>
        <strain evidence="1">CHK149-3286</strain>
    </source>
</reference>
<accession>A0A921H0C2</accession>
<dbReference type="RefSeq" id="WP_231635408.1">
    <property type="nucleotide sequence ID" value="NZ_DYVT01000087.1"/>
</dbReference>
<comment type="caution">
    <text evidence="1">The sequence shown here is derived from an EMBL/GenBank/DDBJ whole genome shotgun (WGS) entry which is preliminary data.</text>
</comment>